<protein>
    <submittedName>
        <fullName evidence="3">Outer membrane beta-barrel protein</fullName>
    </submittedName>
</protein>
<reference evidence="3 4" key="1">
    <citation type="submission" date="2019-10" db="EMBL/GenBank/DDBJ databases">
        <title>Vibrio sp. nov., isolated from Coralline algae surface.</title>
        <authorList>
            <person name="Geng Y."/>
            <person name="Zhang X."/>
        </authorList>
    </citation>
    <scope>NUCLEOTIDE SEQUENCE [LARGE SCALE GENOMIC DNA]</scope>
    <source>
        <strain evidence="3 4">SM1977</strain>
    </source>
</reference>
<dbReference type="AlphaFoldDB" id="A0A5Q0TI48"/>
<dbReference type="RefSeq" id="WP_153448687.1">
    <property type="nucleotide sequence ID" value="NZ_CP045700.1"/>
</dbReference>
<evidence type="ECO:0000256" key="1">
    <source>
        <dbReference type="ARBA" id="ARBA00022729"/>
    </source>
</evidence>
<evidence type="ECO:0000313" key="4">
    <source>
        <dbReference type="Proteomes" id="UP000348942"/>
    </source>
</evidence>
<evidence type="ECO:0000259" key="2">
    <source>
        <dbReference type="Pfam" id="PF13505"/>
    </source>
</evidence>
<keyword evidence="1" id="KW-0732">Signal</keyword>
<evidence type="ECO:0000313" key="3">
    <source>
        <dbReference type="EMBL" id="QGA66554.1"/>
    </source>
</evidence>
<name>A0A5Q0TI48_9VIBR</name>
<dbReference type="InterPro" id="IPR011250">
    <property type="entry name" value="OMP/PagP_B-barrel"/>
</dbReference>
<gene>
    <name evidence="3" type="ORF">GFB47_14125</name>
</gene>
<organism evidence="3 4">
    <name type="scientific">Vibrio algicola</name>
    <dbReference type="NCBI Taxonomy" id="2662262"/>
    <lineage>
        <taxon>Bacteria</taxon>
        <taxon>Pseudomonadati</taxon>
        <taxon>Pseudomonadota</taxon>
        <taxon>Gammaproteobacteria</taxon>
        <taxon>Vibrionales</taxon>
        <taxon>Vibrionaceae</taxon>
        <taxon>Vibrio</taxon>
    </lineage>
</organism>
<accession>A0A5Q0TI48</accession>
<dbReference type="InterPro" id="IPR027385">
    <property type="entry name" value="Beta-barrel_OMP"/>
</dbReference>
<dbReference type="Gene3D" id="2.40.160.20">
    <property type="match status" value="1"/>
</dbReference>
<sequence>MMKHYLILSLTLISVSSYADIMITPMIGYTIGGEVKDAQDNRYDIQGDYNYSIAIEIPVENGRIGLFYTQQDSQLDDLDLDSPVKYLYLQSSLDLPINDKLLGYVGIGLGGSYIDVDWAKGKVGFSATGFAGLEYKLTPHIALNAQFRWLGTTVDSSSSTVCYSAHDVNKCYIHFESDWMNQFQSNVGFTFRF</sequence>
<keyword evidence="4" id="KW-1185">Reference proteome</keyword>
<dbReference type="Pfam" id="PF13505">
    <property type="entry name" value="OMP_b-brl"/>
    <property type="match status" value="1"/>
</dbReference>
<proteinExistence type="predicted"/>
<feature type="domain" description="Outer membrane protein beta-barrel" evidence="2">
    <location>
        <begin position="36"/>
        <end position="191"/>
    </location>
</feature>
<dbReference type="EMBL" id="CP045700">
    <property type="protein sequence ID" value="QGA66554.1"/>
    <property type="molecule type" value="Genomic_DNA"/>
</dbReference>
<dbReference type="Proteomes" id="UP000348942">
    <property type="component" value="Chromosome 2"/>
</dbReference>
<dbReference type="SUPFAM" id="SSF56925">
    <property type="entry name" value="OMPA-like"/>
    <property type="match status" value="1"/>
</dbReference>